<evidence type="ECO:0000313" key="2">
    <source>
        <dbReference type="Proteomes" id="UP000002512"/>
    </source>
</evidence>
<protein>
    <submittedName>
        <fullName evidence="1">Uncharacterized protein</fullName>
    </submittedName>
</protein>
<gene>
    <name evidence="1" type="ordered locus">SMU_1375c</name>
</gene>
<dbReference type="Gene3D" id="3.30.460.10">
    <property type="entry name" value="Beta Polymerase, domain 2"/>
    <property type="match status" value="1"/>
</dbReference>
<dbReference type="InterPro" id="IPR043519">
    <property type="entry name" value="NT_sf"/>
</dbReference>
<dbReference type="GeneID" id="93859174"/>
<dbReference type="RefSeq" id="WP_002263641.1">
    <property type="nucleotide sequence ID" value="NC_004350.2"/>
</dbReference>
<dbReference type="Pfam" id="PF04229">
    <property type="entry name" value="GrpB"/>
    <property type="match status" value="1"/>
</dbReference>
<dbReference type="eggNOG" id="COG2320">
    <property type="taxonomic scope" value="Bacteria"/>
</dbReference>
<dbReference type="AlphaFoldDB" id="Q8DTG8"/>
<evidence type="ECO:0000313" key="1">
    <source>
        <dbReference type="EMBL" id="AAN59044.1"/>
    </source>
</evidence>
<dbReference type="OrthoDB" id="9799092at2"/>
<accession>Q8DTG8</accession>
<reference evidence="1 2" key="1">
    <citation type="journal article" date="2002" name="Proc. Natl. Acad. Sci. U.S.A.">
        <title>Genome sequence of Streptococcus mutans UA159, a cariogenic dental pathogen.</title>
        <authorList>
            <person name="Ajdic D."/>
            <person name="McShan W.M."/>
            <person name="McLaughlin R.E."/>
            <person name="Savic G."/>
            <person name="Chang J."/>
            <person name="Carson M.B."/>
            <person name="Primeaux C."/>
            <person name="Tian R."/>
            <person name="Kenton S."/>
            <person name="Jia H."/>
            <person name="Lin S."/>
            <person name="Qian Y."/>
            <person name="Li S."/>
            <person name="Zhu H."/>
            <person name="Najar F."/>
            <person name="Lai H."/>
            <person name="White J."/>
            <person name="Roe B.A."/>
            <person name="Ferretti J.J."/>
        </authorList>
    </citation>
    <scope>NUCLEOTIDE SEQUENCE [LARGE SCALE GENOMIC DNA]</scope>
    <source>
        <strain evidence="2">ATCC 700610 / UA159</strain>
    </source>
</reference>
<dbReference type="InterPro" id="IPR007344">
    <property type="entry name" value="GrpB/CoaE"/>
</dbReference>
<organism evidence="1 2">
    <name type="scientific">Streptococcus mutans serotype c (strain ATCC 700610 / UA159)</name>
    <dbReference type="NCBI Taxonomy" id="210007"/>
    <lineage>
        <taxon>Bacteria</taxon>
        <taxon>Bacillati</taxon>
        <taxon>Bacillota</taxon>
        <taxon>Bacilli</taxon>
        <taxon>Lactobacillales</taxon>
        <taxon>Streptococcaceae</taxon>
        <taxon>Streptococcus</taxon>
    </lineage>
</organism>
<dbReference type="HOGENOM" id="CLU_086407_0_0_9"/>
<dbReference type="EMBL" id="AE014133">
    <property type="protein sequence ID" value="AAN59044.1"/>
    <property type="molecule type" value="Genomic_DNA"/>
</dbReference>
<dbReference type="PhylomeDB" id="Q8DTG8"/>
<sequence>MVKDLSDMSLKELWQLFPIFLVEHKEEWEDWYEEEKERLLHLLPSQSIKSISHIGSTAVPDIWAKNIVDILLEVPEKEDLQDFKKRLLDAGYLLMSEGEKRLSFNKGYTKDGFAEKVFHLHLRYQGDNDELYFRDYLREYPEVAKDYERLKLGLWEKYEHNRDAYTDAKSDFIRKYTQKAKKNDKGKDNVRCFELLSANGQ</sequence>
<dbReference type="Proteomes" id="UP000002512">
    <property type="component" value="Chromosome"/>
</dbReference>
<dbReference type="PATRIC" id="fig|210007.7.peg.1223"/>
<dbReference type="KEGG" id="smu:SMU_1375c"/>
<dbReference type="PANTHER" id="PTHR34822">
    <property type="entry name" value="GRPB DOMAIN PROTEIN (AFU_ORTHOLOGUE AFUA_1G01530)"/>
    <property type="match status" value="1"/>
</dbReference>
<keyword evidence="2" id="KW-1185">Reference proteome</keyword>
<dbReference type="STRING" id="210007.SMU_1375c"/>
<proteinExistence type="predicted"/>
<dbReference type="SUPFAM" id="SSF81301">
    <property type="entry name" value="Nucleotidyltransferase"/>
    <property type="match status" value="1"/>
</dbReference>
<dbReference type="PANTHER" id="PTHR34822:SF1">
    <property type="entry name" value="GRPB FAMILY PROTEIN"/>
    <property type="match status" value="1"/>
</dbReference>
<name>Q8DTG8_STRMU</name>